<evidence type="ECO:0000256" key="2">
    <source>
        <dbReference type="ARBA" id="ARBA00022741"/>
    </source>
</evidence>
<keyword evidence="1" id="KW-0813">Transport</keyword>
<evidence type="ECO:0000313" key="5">
    <source>
        <dbReference type="EMBL" id="KRL86242.1"/>
    </source>
</evidence>
<proteinExistence type="predicted"/>
<sequence>MIKIEHLDKQFAEHHALQDISAEFPEHQTTVILGPSGSGKSTLLRSLNLLERPERGQFDFDQTHIDYSQPISDATVLDVRRRTEMVFQQFNLFPHLTVLQNLIEGPVHVLKQDRAAATDHAQELLGKVGLADKADVYPSSLSGGQAQRVAIARSLAMRPEYIFLDEPTSALDPELELEVLKVLLQIAREEQSMIIVTHNMAFAQKVADKILFVEDGQIRFDGTSDEFFHTDNERIRNFVSAMTFATLD</sequence>
<feature type="domain" description="ABC transporter" evidence="4">
    <location>
        <begin position="2"/>
        <end position="240"/>
    </location>
</feature>
<evidence type="ECO:0000256" key="1">
    <source>
        <dbReference type="ARBA" id="ARBA00022448"/>
    </source>
</evidence>
<dbReference type="PATRIC" id="fig|1423783.4.peg.1026"/>
<keyword evidence="2" id="KW-0547">Nucleotide-binding</keyword>
<evidence type="ECO:0000313" key="6">
    <source>
        <dbReference type="Proteomes" id="UP000051922"/>
    </source>
</evidence>
<keyword evidence="3 5" id="KW-0067">ATP-binding</keyword>
<dbReference type="Gene3D" id="3.40.50.300">
    <property type="entry name" value="P-loop containing nucleotide triphosphate hydrolases"/>
    <property type="match status" value="1"/>
</dbReference>
<dbReference type="SUPFAM" id="SSF52540">
    <property type="entry name" value="P-loop containing nucleoside triphosphate hydrolases"/>
    <property type="match status" value="1"/>
</dbReference>
<dbReference type="GO" id="GO:0015424">
    <property type="term" value="F:ABC-type amino acid transporter activity"/>
    <property type="evidence" value="ECO:0007669"/>
    <property type="project" value="InterPro"/>
</dbReference>
<dbReference type="AlphaFoldDB" id="A0A0R1U5G7"/>
<dbReference type="InterPro" id="IPR050086">
    <property type="entry name" value="MetN_ABC_transporter-like"/>
</dbReference>
<dbReference type="EMBL" id="AZFJ01000046">
    <property type="protein sequence ID" value="KRL86242.1"/>
    <property type="molecule type" value="Genomic_DNA"/>
</dbReference>
<dbReference type="GO" id="GO:0005524">
    <property type="term" value="F:ATP binding"/>
    <property type="evidence" value="ECO:0007669"/>
    <property type="project" value="UniProtKB-KW"/>
</dbReference>
<dbReference type="Proteomes" id="UP000051922">
    <property type="component" value="Unassembled WGS sequence"/>
</dbReference>
<protein>
    <submittedName>
        <fullName evidence="5">Amino acid abc transporter, atp-binding protein</fullName>
    </submittedName>
</protein>
<accession>A0A0R1U5G7</accession>
<dbReference type="GO" id="GO:0016887">
    <property type="term" value="F:ATP hydrolysis activity"/>
    <property type="evidence" value="ECO:0007669"/>
    <property type="project" value="InterPro"/>
</dbReference>
<dbReference type="PANTHER" id="PTHR43166">
    <property type="entry name" value="AMINO ACID IMPORT ATP-BINDING PROTEIN"/>
    <property type="match status" value="1"/>
</dbReference>
<dbReference type="InterPro" id="IPR027417">
    <property type="entry name" value="P-loop_NTPase"/>
</dbReference>
<dbReference type="InterPro" id="IPR003439">
    <property type="entry name" value="ABC_transporter-like_ATP-bd"/>
</dbReference>
<dbReference type="STRING" id="1423783.FC50_GL000990"/>
<dbReference type="RefSeq" id="WP_056956638.1">
    <property type="nucleotide sequence ID" value="NZ_AZFJ01000046.1"/>
</dbReference>
<name>A0A0R1U5G7_9LACO</name>
<evidence type="ECO:0000256" key="3">
    <source>
        <dbReference type="ARBA" id="ARBA00022840"/>
    </source>
</evidence>
<dbReference type="OrthoDB" id="9804199at2"/>
<dbReference type="SMART" id="SM00382">
    <property type="entry name" value="AAA"/>
    <property type="match status" value="1"/>
</dbReference>
<reference evidence="5 6" key="1">
    <citation type="journal article" date="2015" name="Genome Announc.">
        <title>Expanding the biotechnology potential of lactobacilli through comparative genomics of 213 strains and associated genera.</title>
        <authorList>
            <person name="Sun Z."/>
            <person name="Harris H.M."/>
            <person name="McCann A."/>
            <person name="Guo C."/>
            <person name="Argimon S."/>
            <person name="Zhang W."/>
            <person name="Yang X."/>
            <person name="Jeffery I.B."/>
            <person name="Cooney J.C."/>
            <person name="Kagawa T.F."/>
            <person name="Liu W."/>
            <person name="Song Y."/>
            <person name="Salvetti E."/>
            <person name="Wrobel A."/>
            <person name="Rasinkangas P."/>
            <person name="Parkhill J."/>
            <person name="Rea M.C."/>
            <person name="O'Sullivan O."/>
            <person name="Ritari J."/>
            <person name="Douillard F.P."/>
            <person name="Paul Ross R."/>
            <person name="Yang R."/>
            <person name="Briner A.E."/>
            <person name="Felis G.E."/>
            <person name="de Vos W.M."/>
            <person name="Barrangou R."/>
            <person name="Klaenhammer T.R."/>
            <person name="Caufield P.W."/>
            <person name="Cui Y."/>
            <person name="Zhang H."/>
            <person name="O'Toole P.W."/>
        </authorList>
    </citation>
    <scope>NUCLEOTIDE SEQUENCE [LARGE SCALE GENOMIC DNA]</scope>
    <source>
        <strain evidence="5 6">DSM 15945</strain>
    </source>
</reference>
<dbReference type="PROSITE" id="PS50893">
    <property type="entry name" value="ABC_TRANSPORTER_2"/>
    <property type="match status" value="1"/>
</dbReference>
<dbReference type="InterPro" id="IPR017871">
    <property type="entry name" value="ABC_transporter-like_CS"/>
</dbReference>
<evidence type="ECO:0000259" key="4">
    <source>
        <dbReference type="PROSITE" id="PS50893"/>
    </source>
</evidence>
<dbReference type="PROSITE" id="PS00211">
    <property type="entry name" value="ABC_TRANSPORTER_1"/>
    <property type="match status" value="1"/>
</dbReference>
<dbReference type="PANTHER" id="PTHR43166:SF15">
    <property type="entry name" value="HISTIDINE TRANSPORT ATP-BINDING PROTEIN HISP"/>
    <property type="match status" value="1"/>
</dbReference>
<gene>
    <name evidence="5" type="ORF">FC50_GL000990</name>
</gene>
<comment type="caution">
    <text evidence="5">The sequence shown here is derived from an EMBL/GenBank/DDBJ whole genome shotgun (WGS) entry which is preliminary data.</text>
</comment>
<dbReference type="InterPro" id="IPR030679">
    <property type="entry name" value="ABC_ATPase_HisP-typ"/>
</dbReference>
<dbReference type="Pfam" id="PF00005">
    <property type="entry name" value="ABC_tran"/>
    <property type="match status" value="1"/>
</dbReference>
<dbReference type="PIRSF" id="PIRSF039085">
    <property type="entry name" value="ABC_ATPase_HisP"/>
    <property type="match status" value="1"/>
</dbReference>
<dbReference type="InterPro" id="IPR003593">
    <property type="entry name" value="AAA+_ATPase"/>
</dbReference>
<organism evidence="5 6">
    <name type="scientific">Lacticaseibacillus pantheris DSM 15945 = JCM 12539 = NBRC 106106</name>
    <dbReference type="NCBI Taxonomy" id="1423783"/>
    <lineage>
        <taxon>Bacteria</taxon>
        <taxon>Bacillati</taxon>
        <taxon>Bacillota</taxon>
        <taxon>Bacilli</taxon>
        <taxon>Lactobacillales</taxon>
        <taxon>Lactobacillaceae</taxon>
        <taxon>Lacticaseibacillus</taxon>
    </lineage>
</organism>
<keyword evidence="6" id="KW-1185">Reference proteome</keyword>